<feature type="region of interest" description="C4" evidence="1">
    <location>
        <begin position="253"/>
        <end position="283"/>
    </location>
</feature>
<organism evidence="4 5">
    <name type="scientific">Dictyostelium purpureum</name>
    <name type="common">Slime mold</name>
    <dbReference type="NCBI Taxonomy" id="5786"/>
    <lineage>
        <taxon>Eukaryota</taxon>
        <taxon>Amoebozoa</taxon>
        <taxon>Evosea</taxon>
        <taxon>Eumycetozoa</taxon>
        <taxon>Dictyostelia</taxon>
        <taxon>Dictyosteliales</taxon>
        <taxon>Dictyosteliaceae</taxon>
        <taxon>Dictyostelium</taxon>
    </lineage>
</organism>
<feature type="compositionally biased region" description="Acidic residues" evidence="2">
    <location>
        <begin position="62"/>
        <end position="98"/>
    </location>
</feature>
<protein>
    <recommendedName>
        <fullName evidence="3">Upf1 domain-containing protein</fullName>
    </recommendedName>
</protein>
<sequence length="795" mass="91005">MYGFNIGKADNAELQNSKSNKYIEHQQLQQLQQQQLQQQQNSFKNNIIENENNVNSSFQFKDDDDDNDDVYEDDYEDDNVTGSEEEDEEDEDSNDDSNEFNNNSSSDGELNHDEESSIEEDDDDEESDEADEGNNPLLNSFFNSTDGSTQNMDFLNSQNIHSQSALFLDQTSQLNFEEPPQEEVELPPHACAYCSTHELSTVVKCCHPSCGKWFCNGKGRTKSSHIITHLVKSKHKEISLHPESSFGDTTLECFNCGCKNIFLLGFITAKTESVVVLLCRDPCASGPSKEVNWDMSSWQPLINGAEKAFCSWLVKTPSQHDVERSRQISIIQILRLEEFWKNDPEATLRDIEAPRSDDEKPASTQLAYKDAYEYKEIISPLIELEAKHEKELRESLSQSNIHIEWEQSINKRYTATFPFSRSDLEFKVVPGDELKLQFISHSTGSADWEDTGRVIRIDNENMLSLETKTKCNIDSNKGSYRMEMVWRSTSSERILSAMKSFAIKEEALSSYLYHALLGHQEIPPTKLEIELPTNFHIKNLPRLNESQTNAVNKVLTSPLILSKDQLWNSLISHFKNKNVLVEGSLTNLKPSAVILQKPKKLYGQGKMPIPGQNVNNIYDNNYIDPNYGMSMVYGVNQRFNNNSSQSNNLRYSSQSSQTLYNSSSSSNSINNFYTPSSYTANTGSSYQYQYQQQQQLQQMQQQIEQQQQTQQQQLQSPQHNNQKQQKNSFNKQQNYSNNGKQQKNNNNNNQQYNNQKQQYQPSSNLNMSIPLSQSFSSNLSLNDLSQEYQNKPSNK</sequence>
<dbReference type="Pfam" id="PF18141">
    <property type="entry name" value="UPF1_1B_dom"/>
    <property type="match status" value="1"/>
</dbReference>
<dbReference type="InParanoid" id="F1A1P0"/>
<name>F1A1P0_DICPU</name>
<dbReference type="InterPro" id="IPR040812">
    <property type="entry name" value="UPF1_1B_dom"/>
</dbReference>
<feature type="compositionally biased region" description="Polar residues" evidence="2">
    <location>
        <begin position="136"/>
        <end position="153"/>
    </location>
</feature>
<keyword evidence="1" id="KW-0479">Metal-binding</keyword>
<dbReference type="GO" id="GO:0016592">
    <property type="term" value="C:mediator complex"/>
    <property type="evidence" value="ECO:0000318"/>
    <property type="project" value="GO_Central"/>
</dbReference>
<dbReference type="GO" id="GO:0003724">
    <property type="term" value="F:RNA helicase activity"/>
    <property type="evidence" value="ECO:0007669"/>
    <property type="project" value="InterPro"/>
</dbReference>
<feature type="domain" description="Upf1" evidence="3">
    <location>
        <begin position="183"/>
        <end position="343"/>
    </location>
</feature>
<dbReference type="GO" id="GO:0045944">
    <property type="term" value="P:positive regulation of transcription by RNA polymerase II"/>
    <property type="evidence" value="ECO:0000318"/>
    <property type="project" value="GO_Central"/>
</dbReference>
<dbReference type="GO" id="GO:0008270">
    <property type="term" value="F:zinc ion binding"/>
    <property type="evidence" value="ECO:0007669"/>
    <property type="project" value="UniProtKB-UniRule"/>
</dbReference>
<dbReference type="GO" id="GO:0005737">
    <property type="term" value="C:cytoplasm"/>
    <property type="evidence" value="ECO:0007669"/>
    <property type="project" value="InterPro"/>
</dbReference>
<dbReference type="OrthoDB" id="6513042at2759"/>
<comment type="caution">
    <text evidence="1">Lacks conserved residue(s) required for the propagation of feature annotation.</text>
</comment>
<dbReference type="Pfam" id="PF09416">
    <property type="entry name" value="UPF1_Zn_bind"/>
    <property type="match status" value="1"/>
</dbReference>
<dbReference type="eggNOG" id="KOG1802">
    <property type="taxonomic scope" value="Eukaryota"/>
</dbReference>
<accession>F1A1P0</accession>
<dbReference type="EMBL" id="GL871380">
    <property type="protein sequence ID" value="EGC29887.1"/>
    <property type="molecule type" value="Genomic_DNA"/>
</dbReference>
<feature type="region of interest" description="Disordered" evidence="2">
    <location>
        <begin position="33"/>
        <end position="153"/>
    </location>
</feature>
<evidence type="ECO:0000256" key="2">
    <source>
        <dbReference type="SAM" id="MobiDB-lite"/>
    </source>
</evidence>
<dbReference type="GO" id="GO:0005524">
    <property type="term" value="F:ATP binding"/>
    <property type="evidence" value="ECO:0007669"/>
    <property type="project" value="InterPro"/>
</dbReference>
<feature type="compositionally biased region" description="Low complexity" evidence="2">
    <location>
        <begin position="33"/>
        <end position="58"/>
    </location>
</feature>
<gene>
    <name evidence="4" type="ORF">DICPUDRAFT_84133</name>
</gene>
<dbReference type="CDD" id="cd21407">
    <property type="entry name" value="1B_UPF1-like"/>
    <property type="match status" value="1"/>
</dbReference>
<proteinExistence type="predicted"/>
<dbReference type="Gene3D" id="2.40.30.230">
    <property type="match status" value="1"/>
</dbReference>
<dbReference type="InterPro" id="IPR018999">
    <property type="entry name" value="UPF1_CH/ZBD"/>
</dbReference>
<feature type="region of interest" description="Disordered" evidence="2">
    <location>
        <begin position="644"/>
        <end position="667"/>
    </location>
</feature>
<keyword evidence="1" id="KW-0862">Zinc</keyword>
<dbReference type="AlphaFoldDB" id="F1A1P0"/>
<evidence type="ECO:0000313" key="4">
    <source>
        <dbReference type="EMBL" id="EGC29887.1"/>
    </source>
</evidence>
<dbReference type="KEGG" id="dpp:DICPUDRAFT_84133"/>
<dbReference type="GO" id="GO:0000184">
    <property type="term" value="P:nuclear-transcribed mRNA catabolic process, nonsense-mediated decay"/>
    <property type="evidence" value="ECO:0007669"/>
    <property type="project" value="InterPro"/>
</dbReference>
<dbReference type="GO" id="GO:0003713">
    <property type="term" value="F:transcription coactivator activity"/>
    <property type="evidence" value="ECO:0000318"/>
    <property type="project" value="GO_Central"/>
</dbReference>
<dbReference type="VEuPathDB" id="AmoebaDB:DICPUDRAFT_84133"/>
<dbReference type="GO" id="GO:0003723">
    <property type="term" value="F:RNA binding"/>
    <property type="evidence" value="ECO:0007669"/>
    <property type="project" value="InterPro"/>
</dbReference>
<evidence type="ECO:0000256" key="1">
    <source>
        <dbReference type="PROSITE-ProRule" id="PRU01341"/>
    </source>
</evidence>
<reference evidence="5" key="1">
    <citation type="journal article" date="2011" name="Genome Biol.">
        <title>Comparative genomics of the social amoebae Dictyostelium discoideum and Dictyostelium purpureum.</title>
        <authorList>
            <consortium name="US DOE Joint Genome Institute (JGI-PGF)"/>
            <person name="Sucgang R."/>
            <person name="Kuo A."/>
            <person name="Tian X."/>
            <person name="Salerno W."/>
            <person name="Parikh A."/>
            <person name="Feasley C.L."/>
            <person name="Dalin E."/>
            <person name="Tu H."/>
            <person name="Huang E."/>
            <person name="Barry K."/>
            <person name="Lindquist E."/>
            <person name="Shapiro H."/>
            <person name="Bruce D."/>
            <person name="Schmutz J."/>
            <person name="Salamov A."/>
            <person name="Fey P."/>
            <person name="Gaudet P."/>
            <person name="Anjard C."/>
            <person name="Babu M.M."/>
            <person name="Basu S."/>
            <person name="Bushmanova Y."/>
            <person name="van der Wel H."/>
            <person name="Katoh-Kurasawa M."/>
            <person name="Dinh C."/>
            <person name="Coutinho P.M."/>
            <person name="Saito T."/>
            <person name="Elias M."/>
            <person name="Schaap P."/>
            <person name="Kay R.R."/>
            <person name="Henrissat B."/>
            <person name="Eichinger L."/>
            <person name="Rivero F."/>
            <person name="Putnam N.H."/>
            <person name="West C.M."/>
            <person name="Loomis W.F."/>
            <person name="Chisholm R.L."/>
            <person name="Shaulsky G."/>
            <person name="Strassmann J.E."/>
            <person name="Queller D.C."/>
            <person name="Kuspa A."/>
            <person name="Grigoriev I.V."/>
        </authorList>
    </citation>
    <scope>NUCLEOTIDE SEQUENCE [LARGE SCALE GENOMIC DNA]</scope>
    <source>
        <strain evidence="5">QSDP1</strain>
    </source>
</reference>
<evidence type="ECO:0000313" key="5">
    <source>
        <dbReference type="Proteomes" id="UP000001064"/>
    </source>
</evidence>
<dbReference type="CDD" id="cd21400">
    <property type="entry name" value="ZBD_UPF1-like"/>
    <property type="match status" value="1"/>
</dbReference>
<keyword evidence="1" id="KW-0863">Zinc-finger</keyword>
<feature type="region of interest" description="Disordered" evidence="2">
    <location>
        <begin position="708"/>
        <end position="770"/>
    </location>
</feature>
<dbReference type="GeneID" id="10504902"/>
<dbReference type="STRING" id="5786.F1A1P0"/>
<dbReference type="RefSeq" id="XP_003293581.1">
    <property type="nucleotide sequence ID" value="XM_003293533.1"/>
</dbReference>
<dbReference type="PROSITE" id="PS51997">
    <property type="entry name" value="UPF1_CH_RICH"/>
    <property type="match status" value="1"/>
</dbReference>
<evidence type="ECO:0000259" key="3">
    <source>
        <dbReference type="PROSITE" id="PS51997"/>
    </source>
</evidence>
<keyword evidence="5" id="KW-1185">Reference proteome</keyword>
<dbReference type="Proteomes" id="UP000001064">
    <property type="component" value="Unassembled WGS sequence"/>
</dbReference>
<feature type="compositionally biased region" description="Low complexity" evidence="2">
    <location>
        <begin position="708"/>
        <end position="764"/>
    </location>
</feature>
<feature type="compositionally biased region" description="Acidic residues" evidence="2">
    <location>
        <begin position="116"/>
        <end position="132"/>
    </location>
</feature>